<sequence length="177" mass="18960">MSLPRSQGLVRCSGEKGPGTLNQPKSAGAPFSSSSVKCPFLQRPDWISSTWERGAPTSTMLVDWVRSGSGEERPLLSHQQCVILLLARSLMSTIDLVPAQSLGKPFARKPRALLGAAGKVRVPWGAHSSPPNLDYAKVSTPGSPVTWLQRAKAAAFVAGTRRPLIKHAKKGTGRELL</sequence>
<evidence type="ECO:0000313" key="2">
    <source>
        <dbReference type="EMBL" id="TFK03440.1"/>
    </source>
</evidence>
<dbReference type="AlphaFoldDB" id="A0A4D9E976"/>
<keyword evidence="3" id="KW-1185">Reference proteome</keyword>
<feature type="compositionally biased region" description="Polar residues" evidence="1">
    <location>
        <begin position="20"/>
        <end position="33"/>
    </location>
</feature>
<dbReference type="Proteomes" id="UP000297703">
    <property type="component" value="Unassembled WGS sequence"/>
</dbReference>
<reference evidence="2 3" key="2">
    <citation type="submission" date="2019-04" db="EMBL/GenBank/DDBJ databases">
        <title>The genome sequence of big-headed turtle.</title>
        <authorList>
            <person name="Gong S."/>
        </authorList>
    </citation>
    <scope>NUCLEOTIDE SEQUENCE [LARGE SCALE GENOMIC DNA]</scope>
    <source>
        <strain evidence="2">DO16091913</strain>
        <tissue evidence="2">Muscle</tissue>
    </source>
</reference>
<organism evidence="2 3">
    <name type="scientific">Platysternon megacephalum</name>
    <name type="common">big-headed turtle</name>
    <dbReference type="NCBI Taxonomy" id="55544"/>
    <lineage>
        <taxon>Eukaryota</taxon>
        <taxon>Metazoa</taxon>
        <taxon>Chordata</taxon>
        <taxon>Craniata</taxon>
        <taxon>Vertebrata</taxon>
        <taxon>Euteleostomi</taxon>
        <taxon>Archelosauria</taxon>
        <taxon>Testudinata</taxon>
        <taxon>Testudines</taxon>
        <taxon>Cryptodira</taxon>
        <taxon>Durocryptodira</taxon>
        <taxon>Testudinoidea</taxon>
        <taxon>Platysternidae</taxon>
        <taxon>Platysternon</taxon>
    </lineage>
</organism>
<accession>A0A4D9E976</accession>
<comment type="caution">
    <text evidence="2">The sequence shown here is derived from an EMBL/GenBank/DDBJ whole genome shotgun (WGS) entry which is preliminary data.</text>
</comment>
<evidence type="ECO:0000313" key="3">
    <source>
        <dbReference type="Proteomes" id="UP000297703"/>
    </source>
</evidence>
<name>A0A4D9E976_9SAUR</name>
<reference evidence="2 3" key="1">
    <citation type="submission" date="2019-04" db="EMBL/GenBank/DDBJ databases">
        <title>Draft genome of the big-headed turtle Platysternon megacephalum.</title>
        <authorList>
            <person name="Gong S."/>
        </authorList>
    </citation>
    <scope>NUCLEOTIDE SEQUENCE [LARGE SCALE GENOMIC DNA]</scope>
    <source>
        <strain evidence="2">DO16091913</strain>
        <tissue evidence="2">Muscle</tissue>
    </source>
</reference>
<proteinExistence type="predicted"/>
<protein>
    <submittedName>
        <fullName evidence="2">Putative tubulin polyglutamylase TTLL9</fullName>
    </submittedName>
</protein>
<feature type="region of interest" description="Disordered" evidence="1">
    <location>
        <begin position="1"/>
        <end position="33"/>
    </location>
</feature>
<evidence type="ECO:0000256" key="1">
    <source>
        <dbReference type="SAM" id="MobiDB-lite"/>
    </source>
</evidence>
<gene>
    <name evidence="2" type="ORF">DR999_PMT14181</name>
</gene>
<dbReference type="EMBL" id="QXTE01000158">
    <property type="protein sequence ID" value="TFK03440.1"/>
    <property type="molecule type" value="Genomic_DNA"/>
</dbReference>